<evidence type="ECO:0000256" key="1">
    <source>
        <dbReference type="ARBA" id="ARBA00004123"/>
    </source>
</evidence>
<evidence type="ECO:0000256" key="3">
    <source>
        <dbReference type="ARBA" id="ARBA00022786"/>
    </source>
</evidence>
<dbReference type="PROSITE" id="PS50089">
    <property type="entry name" value="ZF_RING_2"/>
    <property type="match status" value="1"/>
</dbReference>
<dbReference type="Pfam" id="PF13920">
    <property type="entry name" value="zf-C3HC4_3"/>
    <property type="match status" value="1"/>
</dbReference>
<dbReference type="AlphaFoldDB" id="A0A167K7E9"/>
<evidence type="ECO:0000313" key="9">
    <source>
        <dbReference type="EMBL" id="OAD67418.1"/>
    </source>
</evidence>
<dbReference type="InterPro" id="IPR040909">
    <property type="entry name" value="CHFR_Znf-CRD"/>
</dbReference>
<comment type="subcellular location">
    <subcellularLocation>
        <location evidence="1">Nucleus</location>
    </subcellularLocation>
</comment>
<protein>
    <recommendedName>
        <fullName evidence="8">RING-type domain-containing protein</fullName>
    </recommendedName>
</protein>
<keyword evidence="6" id="KW-0862">Zinc</keyword>
<keyword evidence="6" id="KW-0479">Metal-binding</keyword>
<dbReference type="Gene3D" id="3.30.40.10">
    <property type="entry name" value="Zinc/RING finger domain, C3HC4 (zinc finger)"/>
    <property type="match status" value="1"/>
</dbReference>
<evidence type="ECO:0000256" key="7">
    <source>
        <dbReference type="SAM" id="MobiDB-lite"/>
    </source>
</evidence>
<dbReference type="PANTHER" id="PTHR16079:SF4">
    <property type="entry name" value="E3 UBIQUITIN-PROTEIN LIGASE CHFR"/>
    <property type="match status" value="1"/>
</dbReference>
<dbReference type="InterPro" id="IPR013083">
    <property type="entry name" value="Znf_RING/FYVE/PHD"/>
</dbReference>
<sequence>MMSLRRNKSLHYDQELISNDRYIALCQDLFSDPVSFIPCLHTYCLQCTKNLSRANSETNCPICREKVQGVRKNFMASSFLRIYLEVNLDIKKMKNEESGISSESPNARSTAAIMARTFQAVEYDQFRWDRKNFAVTDYKPCRSCIPNNPTGYMCPVPLEAGYATSELNPIGHLFCTFCQTYMPARGTFGMPALDQACSFCGVVACDSYWGCFNHSHEAKLFLLKDIGDLDDFEQIFLTKDSSLSSPEEGYLNFVEIKYLKAYLKDNKISWKEAWKSCTDMFDSQDYICSAASSLTLPAQDICRQIENAGREHFTSINVIAPRGNTIKRPQKPHEPTTKNINSTPTSRTTSNTSIGDRQGRSLVEPGIPRNQVSSRLNGFTDENHPSGHLMACYSCANDITNGQLFGYWKNIPVESLPAHIGLRDVCEWGEECTVQWAEDGEHAKQYSHVDHI</sequence>
<proteinExistence type="predicted"/>
<dbReference type="EMBL" id="KV440999">
    <property type="protein sequence ID" value="OAD67418.1"/>
    <property type="molecule type" value="Genomic_DNA"/>
</dbReference>
<evidence type="ECO:0000256" key="5">
    <source>
        <dbReference type="ARBA" id="ARBA00023306"/>
    </source>
</evidence>
<dbReference type="Pfam" id="PF17979">
    <property type="entry name" value="zf-CRD"/>
    <property type="match status" value="1"/>
</dbReference>
<feature type="compositionally biased region" description="Low complexity" evidence="7">
    <location>
        <begin position="339"/>
        <end position="353"/>
    </location>
</feature>
<dbReference type="GO" id="GO:0004842">
    <property type="term" value="F:ubiquitin-protein transferase activity"/>
    <property type="evidence" value="ECO:0007669"/>
    <property type="project" value="TreeGrafter"/>
</dbReference>
<evidence type="ECO:0000256" key="6">
    <source>
        <dbReference type="PROSITE-ProRule" id="PRU00175"/>
    </source>
</evidence>
<keyword evidence="10" id="KW-1185">Reference proteome</keyword>
<name>A0A167K7E9_PHYB8</name>
<organism evidence="9 10">
    <name type="scientific">Phycomyces blakesleeanus (strain ATCC 8743b / DSM 1359 / FGSC 10004 / NBRC 33097 / NRRL 1555)</name>
    <dbReference type="NCBI Taxonomy" id="763407"/>
    <lineage>
        <taxon>Eukaryota</taxon>
        <taxon>Fungi</taxon>
        <taxon>Fungi incertae sedis</taxon>
        <taxon>Mucoromycota</taxon>
        <taxon>Mucoromycotina</taxon>
        <taxon>Mucoromycetes</taxon>
        <taxon>Mucorales</taxon>
        <taxon>Phycomycetaceae</taxon>
        <taxon>Phycomyces</taxon>
    </lineage>
</organism>
<dbReference type="VEuPathDB" id="FungiDB:PHYBLDRAFT_69285"/>
<keyword evidence="4" id="KW-0539">Nucleus</keyword>
<dbReference type="PANTHER" id="PTHR16079">
    <property type="entry name" value="UBIQUITIN LIGASE PROTEIN CHFR"/>
    <property type="match status" value="1"/>
</dbReference>
<keyword evidence="5" id="KW-0131">Cell cycle</keyword>
<keyword evidence="6" id="KW-0863">Zinc-finger</keyword>
<evidence type="ECO:0000256" key="2">
    <source>
        <dbReference type="ARBA" id="ARBA00022679"/>
    </source>
</evidence>
<dbReference type="GO" id="GO:0008270">
    <property type="term" value="F:zinc ion binding"/>
    <property type="evidence" value="ECO:0007669"/>
    <property type="project" value="UniProtKB-KW"/>
</dbReference>
<dbReference type="InterPro" id="IPR001841">
    <property type="entry name" value="Znf_RING"/>
</dbReference>
<accession>A0A167K7E9</accession>
<evidence type="ECO:0000313" key="10">
    <source>
        <dbReference type="Proteomes" id="UP000077315"/>
    </source>
</evidence>
<dbReference type="InParanoid" id="A0A167K7E9"/>
<dbReference type="SUPFAM" id="SSF57850">
    <property type="entry name" value="RING/U-box"/>
    <property type="match status" value="1"/>
</dbReference>
<keyword evidence="2" id="KW-0808">Transferase</keyword>
<keyword evidence="3" id="KW-0833">Ubl conjugation pathway</keyword>
<dbReference type="GO" id="GO:0005634">
    <property type="term" value="C:nucleus"/>
    <property type="evidence" value="ECO:0007669"/>
    <property type="project" value="UniProtKB-SubCell"/>
</dbReference>
<evidence type="ECO:0000256" key="4">
    <source>
        <dbReference type="ARBA" id="ARBA00023242"/>
    </source>
</evidence>
<feature type="domain" description="RING-type" evidence="8">
    <location>
        <begin position="25"/>
        <end position="64"/>
    </location>
</feature>
<dbReference type="InterPro" id="IPR052256">
    <property type="entry name" value="E3_ubiquitin-ligase_CHFR"/>
</dbReference>
<dbReference type="GO" id="GO:0016567">
    <property type="term" value="P:protein ubiquitination"/>
    <property type="evidence" value="ECO:0007669"/>
    <property type="project" value="TreeGrafter"/>
</dbReference>
<dbReference type="GeneID" id="29002979"/>
<dbReference type="RefSeq" id="XP_018285458.1">
    <property type="nucleotide sequence ID" value="XM_018442073.1"/>
</dbReference>
<gene>
    <name evidence="9" type="ORF">PHYBLDRAFT_69285</name>
</gene>
<feature type="region of interest" description="Disordered" evidence="7">
    <location>
        <begin position="324"/>
        <end position="375"/>
    </location>
</feature>
<evidence type="ECO:0000259" key="8">
    <source>
        <dbReference type="PROSITE" id="PS50089"/>
    </source>
</evidence>
<dbReference type="Proteomes" id="UP000077315">
    <property type="component" value="Unassembled WGS sequence"/>
</dbReference>
<dbReference type="OrthoDB" id="1305878at2759"/>
<dbReference type="STRING" id="763407.A0A167K7E9"/>
<dbReference type="GO" id="GO:0006511">
    <property type="term" value="P:ubiquitin-dependent protein catabolic process"/>
    <property type="evidence" value="ECO:0007669"/>
    <property type="project" value="TreeGrafter"/>
</dbReference>
<reference evidence="10" key="1">
    <citation type="submission" date="2015-06" db="EMBL/GenBank/DDBJ databases">
        <title>Expansion of signal transduction pathways in fungi by whole-genome duplication.</title>
        <authorList>
            <consortium name="DOE Joint Genome Institute"/>
            <person name="Corrochano L.M."/>
            <person name="Kuo A."/>
            <person name="Marcet-Houben M."/>
            <person name="Polaino S."/>
            <person name="Salamov A."/>
            <person name="Villalobos J.M."/>
            <person name="Alvarez M.I."/>
            <person name="Avalos J."/>
            <person name="Benito E.P."/>
            <person name="Benoit I."/>
            <person name="Burger G."/>
            <person name="Camino L.P."/>
            <person name="Canovas D."/>
            <person name="Cerda-Olmedo E."/>
            <person name="Cheng J.-F."/>
            <person name="Dominguez A."/>
            <person name="Elias M."/>
            <person name="Eslava A.P."/>
            <person name="Glaser F."/>
            <person name="Grimwood J."/>
            <person name="Gutierrez G."/>
            <person name="Heitman J."/>
            <person name="Henrissat B."/>
            <person name="Iturriaga E.A."/>
            <person name="Lang B.F."/>
            <person name="Lavin J.L."/>
            <person name="Lee S."/>
            <person name="Li W."/>
            <person name="Lindquist E."/>
            <person name="Lopez-Garcia S."/>
            <person name="Luque E.M."/>
            <person name="Marcos A.T."/>
            <person name="Martin J."/>
            <person name="McCluskey K."/>
            <person name="Medina H.R."/>
            <person name="Miralles-Duran A."/>
            <person name="Miyazaki A."/>
            <person name="Munoz-Torres E."/>
            <person name="Oguiza J.A."/>
            <person name="Ohm R."/>
            <person name="Olmedo M."/>
            <person name="Orejas M."/>
            <person name="Ortiz-Castellanos L."/>
            <person name="Pisabarro A.G."/>
            <person name="Rodriguez-Romero J."/>
            <person name="Ruiz-Herrera J."/>
            <person name="Ruiz-Vazquez R."/>
            <person name="Sanz C."/>
            <person name="Schackwitz W."/>
            <person name="Schmutz J."/>
            <person name="Shahriari M."/>
            <person name="Shelest E."/>
            <person name="Silva-Franco F."/>
            <person name="Soanes D."/>
            <person name="Syed K."/>
            <person name="Tagua V.G."/>
            <person name="Talbot N.J."/>
            <person name="Thon M."/>
            <person name="De vries R.P."/>
            <person name="Wiebenga A."/>
            <person name="Yadav J.S."/>
            <person name="Braun E.L."/>
            <person name="Baker S."/>
            <person name="Garre V."/>
            <person name="Horwitz B."/>
            <person name="Torres-Martinez S."/>
            <person name="Idnurm A."/>
            <person name="Herrera-Estrella A."/>
            <person name="Gabaldon T."/>
            <person name="Grigoriev I.V."/>
        </authorList>
    </citation>
    <scope>NUCLEOTIDE SEQUENCE [LARGE SCALE GENOMIC DNA]</scope>
    <source>
        <strain evidence="10">NRRL 1555(-)</strain>
    </source>
</reference>